<dbReference type="Gene3D" id="3.30.420.40">
    <property type="match status" value="1"/>
</dbReference>
<dbReference type="GeneID" id="36549354"/>
<dbReference type="VEuPathDB" id="FungiDB:P168DRAFT_342816"/>
<proteinExistence type="predicted"/>
<organism evidence="1 2">
    <name type="scientific">Aspergillus campestris (strain IBT 28561)</name>
    <dbReference type="NCBI Taxonomy" id="1392248"/>
    <lineage>
        <taxon>Eukaryota</taxon>
        <taxon>Fungi</taxon>
        <taxon>Dikarya</taxon>
        <taxon>Ascomycota</taxon>
        <taxon>Pezizomycotina</taxon>
        <taxon>Eurotiomycetes</taxon>
        <taxon>Eurotiomycetidae</taxon>
        <taxon>Eurotiales</taxon>
        <taxon>Aspergillaceae</taxon>
        <taxon>Aspergillus</taxon>
        <taxon>Aspergillus subgen. Circumdati</taxon>
    </lineage>
</organism>
<sequence>MPRLILGLDFGTTFSGEIEVISTWPKSGNKQETPGKVPTTLAYQENRTLWGYQTASLHPDTVFHGFKLLLDPSQHDQYQPAIRSQSLLKKYDKTAVDVAGDYLKCLVAHAKTVLQRRLGAAFECMELHYVLTVPAVWSDKAKDATRVAGVKAGIPVSDITMISEPDAAAMYCLDTLQPEAIKDLISYRVSRLYPLVLKEETQGTAEGGICGSACLDSRFDELLQEHLGETYAEIPSISLDTARSYWDNDIKPSFGTRLYDDFDDNDGSDVTAKDESEDDDGDGATVVPYIVPLPGVQDDQAIFLKNNFLYLDWNQIQEIFDPVVDDVERLVRGQVESVAKNGKTPKVTILLVGGFGSSEYLFRKLKKAFPNILVMQPPNAWTAVVRGAVSHGIGSNPVSERIARRHYGIRVSIHYDPSRHHESTRYWDSLREEWMVTDAMAWYIKKGSAISEDSPISLTWSSNFLVDRESKGTQISLYVDHQDDAPGFLSSKDTFKVCTVDVDLGQIPSKLFERKTNSQGKSYYKVKYDIRMTPKSATILFELVFNGATYGSLQAKY</sequence>
<dbReference type="PANTHER" id="PTHR14187">
    <property type="entry name" value="ALPHA KINASE/ELONGATION FACTOR 2 KINASE"/>
    <property type="match status" value="1"/>
</dbReference>
<dbReference type="OrthoDB" id="2963168at2759"/>
<dbReference type="EMBL" id="MSFM01000005">
    <property type="protein sequence ID" value="PKY05178.1"/>
    <property type="molecule type" value="Genomic_DNA"/>
</dbReference>
<evidence type="ECO:0000313" key="1">
    <source>
        <dbReference type="EMBL" id="PKY05178.1"/>
    </source>
</evidence>
<dbReference type="PANTHER" id="PTHR14187:SF82">
    <property type="entry name" value="FAMILY CHAPERONE, PUTATIVE (AFU_ORTHOLOGUE AFUA_7G08575)-RELATED"/>
    <property type="match status" value="1"/>
</dbReference>
<dbReference type="CDD" id="cd10170">
    <property type="entry name" value="ASKHA_NBD_HSP70"/>
    <property type="match status" value="1"/>
</dbReference>
<reference evidence="1" key="1">
    <citation type="submission" date="2016-12" db="EMBL/GenBank/DDBJ databases">
        <title>The genomes of Aspergillus section Nigri reveals drivers in fungal speciation.</title>
        <authorList>
            <consortium name="DOE Joint Genome Institute"/>
            <person name="Vesth T.C."/>
            <person name="Nybo J."/>
            <person name="Theobald S."/>
            <person name="Brandl J."/>
            <person name="Frisvad J.C."/>
            <person name="Nielsen K.F."/>
            <person name="Lyhne E.K."/>
            <person name="Kogle M.E."/>
            <person name="Kuo A."/>
            <person name="Riley R."/>
            <person name="Clum A."/>
            <person name="Nolan M."/>
            <person name="Lipzen A."/>
            <person name="Salamov A."/>
            <person name="Henrissat B."/>
            <person name="Wiebenga A."/>
            <person name="De vries R.P."/>
            <person name="Grigoriev I.V."/>
            <person name="Mortensen U.H."/>
            <person name="Andersen M.R."/>
            <person name="Baker S.E."/>
        </authorList>
    </citation>
    <scope>NUCLEOTIDE SEQUENCE</scope>
    <source>
        <strain evidence="1">IBT 28561</strain>
    </source>
</reference>
<comment type="caution">
    <text evidence="1">The sequence shown here is derived from an EMBL/GenBank/DDBJ whole genome shotgun (WGS) entry which is preliminary data.</text>
</comment>
<dbReference type="SUPFAM" id="SSF53067">
    <property type="entry name" value="Actin-like ATPase domain"/>
    <property type="match status" value="2"/>
</dbReference>
<accession>A0A2I1D5N5</accession>
<name>A0A2I1D5N5_ASPC2</name>
<dbReference type="RefSeq" id="XP_024693772.1">
    <property type="nucleotide sequence ID" value="XM_024841825.1"/>
</dbReference>
<protein>
    <submittedName>
        <fullName evidence="1">Actin-like ATPase domain-containing protein</fullName>
    </submittedName>
</protein>
<dbReference type="InterPro" id="IPR043129">
    <property type="entry name" value="ATPase_NBD"/>
</dbReference>
<keyword evidence="2" id="KW-1185">Reference proteome</keyword>
<dbReference type="Proteomes" id="UP000234254">
    <property type="component" value="Unassembled WGS sequence"/>
</dbReference>
<gene>
    <name evidence="1" type="ORF">P168DRAFT_342816</name>
</gene>
<evidence type="ECO:0000313" key="2">
    <source>
        <dbReference type="Proteomes" id="UP000234254"/>
    </source>
</evidence>
<dbReference type="AlphaFoldDB" id="A0A2I1D5N5"/>